<feature type="compositionally biased region" description="Polar residues" evidence="1">
    <location>
        <begin position="17"/>
        <end position="27"/>
    </location>
</feature>
<protein>
    <submittedName>
        <fullName evidence="2">Uncharacterized protein</fullName>
    </submittedName>
</protein>
<accession>A0AAU9UHB1</accession>
<organism evidence="2 3">
    <name type="scientific">Euphydryas editha</name>
    <name type="common">Edith's checkerspot</name>
    <dbReference type="NCBI Taxonomy" id="104508"/>
    <lineage>
        <taxon>Eukaryota</taxon>
        <taxon>Metazoa</taxon>
        <taxon>Ecdysozoa</taxon>
        <taxon>Arthropoda</taxon>
        <taxon>Hexapoda</taxon>
        <taxon>Insecta</taxon>
        <taxon>Pterygota</taxon>
        <taxon>Neoptera</taxon>
        <taxon>Endopterygota</taxon>
        <taxon>Lepidoptera</taxon>
        <taxon>Glossata</taxon>
        <taxon>Ditrysia</taxon>
        <taxon>Papilionoidea</taxon>
        <taxon>Nymphalidae</taxon>
        <taxon>Nymphalinae</taxon>
        <taxon>Euphydryas</taxon>
    </lineage>
</organism>
<sequence>MTLKSGNSCSIPEGRSTGPTVDQSWLSKQKKKDGGVASSKARILRKIEKFCGQLYTSVTQPVGSSVEVLKAEFT</sequence>
<comment type="caution">
    <text evidence="2">The sequence shown here is derived from an EMBL/GenBank/DDBJ whole genome shotgun (WGS) entry which is preliminary data.</text>
</comment>
<gene>
    <name evidence="2" type="ORF">EEDITHA_LOCUS12616</name>
</gene>
<evidence type="ECO:0000256" key="1">
    <source>
        <dbReference type="SAM" id="MobiDB-lite"/>
    </source>
</evidence>
<feature type="compositionally biased region" description="Polar residues" evidence="1">
    <location>
        <begin position="1"/>
        <end position="10"/>
    </location>
</feature>
<reference evidence="2" key="1">
    <citation type="submission" date="2022-03" db="EMBL/GenBank/DDBJ databases">
        <authorList>
            <person name="Tunstrom K."/>
        </authorList>
    </citation>
    <scope>NUCLEOTIDE SEQUENCE</scope>
</reference>
<evidence type="ECO:0000313" key="2">
    <source>
        <dbReference type="EMBL" id="CAH2097383.1"/>
    </source>
</evidence>
<proteinExistence type="predicted"/>
<evidence type="ECO:0000313" key="3">
    <source>
        <dbReference type="Proteomes" id="UP001153954"/>
    </source>
</evidence>
<keyword evidence="3" id="KW-1185">Reference proteome</keyword>
<dbReference type="Proteomes" id="UP001153954">
    <property type="component" value="Unassembled WGS sequence"/>
</dbReference>
<dbReference type="AlphaFoldDB" id="A0AAU9UHB1"/>
<dbReference type="EMBL" id="CAKOGL010000018">
    <property type="protein sequence ID" value="CAH2097383.1"/>
    <property type="molecule type" value="Genomic_DNA"/>
</dbReference>
<name>A0AAU9UHB1_EUPED</name>
<feature type="region of interest" description="Disordered" evidence="1">
    <location>
        <begin position="1"/>
        <end position="38"/>
    </location>
</feature>